<protein>
    <recommendedName>
        <fullName evidence="8">Reverse transcriptase domain-containing protein</fullName>
    </recommendedName>
</protein>
<dbReference type="GO" id="GO:0008233">
    <property type="term" value="F:peptidase activity"/>
    <property type="evidence" value="ECO:0007669"/>
    <property type="project" value="UniProtKB-KW"/>
</dbReference>
<dbReference type="InterPro" id="IPR021109">
    <property type="entry name" value="Peptidase_aspartic_dom_sf"/>
</dbReference>
<dbReference type="PANTHER" id="PTHR24559">
    <property type="entry name" value="TRANSPOSON TY3-I GAG-POL POLYPROTEIN"/>
    <property type="match status" value="1"/>
</dbReference>
<keyword evidence="6" id="KW-0378">Hydrolase</keyword>
<dbReference type="PROSITE" id="PS50878">
    <property type="entry name" value="RT_POL"/>
    <property type="match status" value="1"/>
</dbReference>
<evidence type="ECO:0000313" key="11">
    <source>
        <dbReference type="Proteomes" id="UP000682733"/>
    </source>
</evidence>
<dbReference type="CDD" id="cd00303">
    <property type="entry name" value="retropepsin_like"/>
    <property type="match status" value="1"/>
</dbReference>
<keyword evidence="7" id="KW-0695">RNA-directed DNA polymerase</keyword>
<dbReference type="InterPro" id="IPR053134">
    <property type="entry name" value="RNA-dir_DNA_polymerase"/>
</dbReference>
<reference evidence="10" key="1">
    <citation type="submission" date="2021-02" db="EMBL/GenBank/DDBJ databases">
        <authorList>
            <person name="Nowell W R."/>
        </authorList>
    </citation>
    <scope>NUCLEOTIDE SEQUENCE</scope>
</reference>
<dbReference type="Gene3D" id="3.10.10.10">
    <property type="entry name" value="HIV Type 1 Reverse Transcriptase, subunit A, domain 1"/>
    <property type="match status" value="1"/>
</dbReference>
<dbReference type="InterPro" id="IPR000477">
    <property type="entry name" value="RT_dom"/>
</dbReference>
<dbReference type="Proteomes" id="UP000677228">
    <property type="component" value="Unassembled WGS sequence"/>
</dbReference>
<dbReference type="SUPFAM" id="SSF50630">
    <property type="entry name" value="Acid proteases"/>
    <property type="match status" value="1"/>
</dbReference>
<dbReference type="CDD" id="cd01647">
    <property type="entry name" value="RT_LTR"/>
    <property type="match status" value="1"/>
</dbReference>
<dbReference type="InterPro" id="IPR043502">
    <property type="entry name" value="DNA/RNA_pol_sf"/>
</dbReference>
<dbReference type="PANTHER" id="PTHR24559:SF444">
    <property type="entry name" value="REVERSE TRANSCRIPTASE DOMAIN-CONTAINING PROTEIN"/>
    <property type="match status" value="1"/>
</dbReference>
<evidence type="ECO:0000256" key="5">
    <source>
        <dbReference type="ARBA" id="ARBA00022759"/>
    </source>
</evidence>
<feature type="domain" description="Reverse transcriptase" evidence="8">
    <location>
        <begin position="316"/>
        <end position="495"/>
    </location>
</feature>
<evidence type="ECO:0000256" key="1">
    <source>
        <dbReference type="ARBA" id="ARBA00022670"/>
    </source>
</evidence>
<dbReference type="EMBL" id="CAJNOK010009228">
    <property type="protein sequence ID" value="CAF1084247.1"/>
    <property type="molecule type" value="Genomic_DNA"/>
</dbReference>
<dbReference type="GO" id="GO:0003964">
    <property type="term" value="F:RNA-directed DNA polymerase activity"/>
    <property type="evidence" value="ECO:0007669"/>
    <property type="project" value="UniProtKB-KW"/>
</dbReference>
<dbReference type="SUPFAM" id="SSF56672">
    <property type="entry name" value="DNA/RNA polymerases"/>
    <property type="match status" value="1"/>
</dbReference>
<dbReference type="FunFam" id="3.10.10.10:FF:000007">
    <property type="entry name" value="Retrovirus-related Pol polyprotein from transposon 17.6-like Protein"/>
    <property type="match status" value="1"/>
</dbReference>
<evidence type="ECO:0000256" key="6">
    <source>
        <dbReference type="ARBA" id="ARBA00022801"/>
    </source>
</evidence>
<sequence length="544" mass="61274">MIDTGSTISAINASYVKKISINENIHPTTTSCRTANNGQLNTSGMVILPITIGTIQVQVNTFIIEDLCTDLLLGGDFCDKYNVNISYGDKHLTLKTRQQRTSVKFHQYMNEQQVFHVKTKNDIIIPPLSSKVIEATTSSSPMSAIFTPSSGAMNKQHVVAPYAILTIDNNKNTTLTLLNTTTSTKMIAKGTNVGHIKYHEENRCCYVRPDPTSKHQPHISTINSYSVQQKSTSHSSITSTISDLVSHLPQAQQEQIRSVLFKHKSVFDTSKPSLMKTNAVYRRIPIQPHHQPIQSYPYRKAAKETQVINEQVKEMLDNHVIRPSSSPGSAPVVLIKKKDGSPRFCVDYRRLNLITERDVYPLPRIDDIIDKLAGSQYFTTLDLKAGYWQIPINEQDKKKTAFVTTDGLYEFNVLPFGLSNAPATFQRIINSVLGALRWDITLVYLDDIIIYSKSFDKHVEHLALVLHALDKANVKLNAAKCKLARKQLDYLGFRITQDGIKPTRTNVTKTMDFPTPTSTKAAYSFVQMAQFYRRFIKDFNPSIL</sequence>
<dbReference type="GO" id="GO:0004519">
    <property type="term" value="F:endonuclease activity"/>
    <property type="evidence" value="ECO:0007669"/>
    <property type="project" value="UniProtKB-KW"/>
</dbReference>
<dbReference type="InterPro" id="IPR043128">
    <property type="entry name" value="Rev_trsase/Diguanyl_cyclase"/>
</dbReference>
<evidence type="ECO:0000256" key="2">
    <source>
        <dbReference type="ARBA" id="ARBA00022679"/>
    </source>
</evidence>
<gene>
    <name evidence="9" type="ORF">OVA965_LOCUS18516</name>
    <name evidence="10" type="ORF">TMI583_LOCUS18529</name>
</gene>
<dbReference type="EMBL" id="CAJOBA010009246">
    <property type="protein sequence ID" value="CAF3846860.1"/>
    <property type="molecule type" value="Genomic_DNA"/>
</dbReference>
<dbReference type="AlphaFoldDB" id="A0A8S2KF30"/>
<organism evidence="10 11">
    <name type="scientific">Didymodactylos carnosus</name>
    <dbReference type="NCBI Taxonomy" id="1234261"/>
    <lineage>
        <taxon>Eukaryota</taxon>
        <taxon>Metazoa</taxon>
        <taxon>Spiralia</taxon>
        <taxon>Gnathifera</taxon>
        <taxon>Rotifera</taxon>
        <taxon>Eurotatoria</taxon>
        <taxon>Bdelloidea</taxon>
        <taxon>Philodinida</taxon>
        <taxon>Philodinidae</taxon>
        <taxon>Didymodactylos</taxon>
    </lineage>
</organism>
<evidence type="ECO:0000259" key="8">
    <source>
        <dbReference type="PROSITE" id="PS50878"/>
    </source>
</evidence>
<dbReference type="Proteomes" id="UP000682733">
    <property type="component" value="Unassembled WGS sequence"/>
</dbReference>
<evidence type="ECO:0000256" key="4">
    <source>
        <dbReference type="ARBA" id="ARBA00022722"/>
    </source>
</evidence>
<evidence type="ECO:0000256" key="7">
    <source>
        <dbReference type="ARBA" id="ARBA00022918"/>
    </source>
</evidence>
<evidence type="ECO:0000313" key="10">
    <source>
        <dbReference type="EMBL" id="CAF3846860.1"/>
    </source>
</evidence>
<dbReference type="Pfam" id="PF00078">
    <property type="entry name" value="RVT_1"/>
    <property type="match status" value="1"/>
</dbReference>
<dbReference type="Gene3D" id="2.40.70.10">
    <property type="entry name" value="Acid Proteases"/>
    <property type="match status" value="1"/>
</dbReference>
<accession>A0A8S2KF30</accession>
<evidence type="ECO:0000256" key="3">
    <source>
        <dbReference type="ARBA" id="ARBA00022695"/>
    </source>
</evidence>
<keyword evidence="2" id="KW-0808">Transferase</keyword>
<keyword evidence="3" id="KW-0548">Nucleotidyltransferase</keyword>
<comment type="caution">
    <text evidence="10">The sequence shown here is derived from an EMBL/GenBank/DDBJ whole genome shotgun (WGS) entry which is preliminary data.</text>
</comment>
<dbReference type="Gene3D" id="3.30.70.270">
    <property type="match status" value="2"/>
</dbReference>
<name>A0A8S2KF30_9BILA</name>
<keyword evidence="4" id="KW-0540">Nuclease</keyword>
<proteinExistence type="predicted"/>
<evidence type="ECO:0000313" key="9">
    <source>
        <dbReference type="EMBL" id="CAF1084247.1"/>
    </source>
</evidence>
<dbReference type="Pfam" id="PF13975">
    <property type="entry name" value="gag-asp_proteas"/>
    <property type="match status" value="1"/>
</dbReference>
<keyword evidence="5" id="KW-0255">Endonuclease</keyword>
<dbReference type="GO" id="GO:0006508">
    <property type="term" value="P:proteolysis"/>
    <property type="evidence" value="ECO:0007669"/>
    <property type="project" value="UniProtKB-KW"/>
</dbReference>
<keyword evidence="1" id="KW-0645">Protease</keyword>